<dbReference type="RefSeq" id="WP_199469011.1">
    <property type="nucleotide sequence ID" value="NZ_JAEMNX010000015.1"/>
</dbReference>
<keyword evidence="6 7" id="KW-0472">Membrane</keyword>
<evidence type="ECO:0000259" key="9">
    <source>
        <dbReference type="Pfam" id="PF21082"/>
    </source>
</evidence>
<dbReference type="Gene3D" id="1.10.287.1260">
    <property type="match status" value="1"/>
</dbReference>
<evidence type="ECO:0000256" key="5">
    <source>
        <dbReference type="ARBA" id="ARBA00022989"/>
    </source>
</evidence>
<dbReference type="Proteomes" id="UP000628710">
    <property type="component" value="Unassembled WGS sequence"/>
</dbReference>
<keyword evidence="12" id="KW-1185">Reference proteome</keyword>
<dbReference type="PANTHER" id="PTHR30221">
    <property type="entry name" value="SMALL-CONDUCTANCE MECHANOSENSITIVE CHANNEL"/>
    <property type="match status" value="1"/>
</dbReference>
<evidence type="ECO:0000256" key="2">
    <source>
        <dbReference type="ARBA" id="ARBA00008017"/>
    </source>
</evidence>
<dbReference type="InterPro" id="IPR011014">
    <property type="entry name" value="MscS_channel_TM-2"/>
</dbReference>
<feature type="transmembrane region" description="Helical" evidence="7">
    <location>
        <begin position="20"/>
        <end position="38"/>
    </location>
</feature>
<dbReference type="InterPro" id="IPR006685">
    <property type="entry name" value="MscS_channel_2nd"/>
</dbReference>
<comment type="caution">
    <text evidence="7">Lacks conserved residue(s) required for the propagation of feature annotation.</text>
</comment>
<evidence type="ECO:0000256" key="1">
    <source>
        <dbReference type="ARBA" id="ARBA00004651"/>
    </source>
</evidence>
<dbReference type="AlphaFoldDB" id="A0A934JX63"/>
<dbReference type="InterPro" id="IPR011066">
    <property type="entry name" value="MscS_channel_C_sf"/>
</dbReference>
<comment type="caution">
    <text evidence="11">The sequence shown here is derived from an EMBL/GenBank/DDBJ whole genome shotgun (WGS) entry which is preliminary data.</text>
</comment>
<evidence type="ECO:0000256" key="6">
    <source>
        <dbReference type="ARBA" id="ARBA00023136"/>
    </source>
</evidence>
<keyword evidence="4 7" id="KW-0812">Transmembrane</keyword>
<keyword evidence="7" id="KW-0997">Cell inner membrane</keyword>
<feature type="domain" description="Mechanosensitive ion channel MscS" evidence="8">
    <location>
        <begin position="109"/>
        <end position="174"/>
    </location>
</feature>
<keyword evidence="7" id="KW-0406">Ion transport</keyword>
<dbReference type="Gene3D" id="2.30.30.60">
    <property type="match status" value="1"/>
</dbReference>
<evidence type="ECO:0000259" key="10">
    <source>
        <dbReference type="Pfam" id="PF21088"/>
    </source>
</evidence>
<keyword evidence="5 7" id="KW-1133">Transmembrane helix</keyword>
<dbReference type="Pfam" id="PF00924">
    <property type="entry name" value="MS_channel_2nd"/>
    <property type="match status" value="1"/>
</dbReference>
<feature type="transmembrane region" description="Helical" evidence="7">
    <location>
        <begin position="92"/>
        <end position="121"/>
    </location>
</feature>
<dbReference type="GO" id="GO:0005886">
    <property type="term" value="C:plasma membrane"/>
    <property type="evidence" value="ECO:0007669"/>
    <property type="project" value="UniProtKB-SubCell"/>
</dbReference>
<dbReference type="SUPFAM" id="SSF82861">
    <property type="entry name" value="Mechanosensitive channel protein MscS (YggB), transmembrane region"/>
    <property type="match status" value="1"/>
</dbReference>
<evidence type="ECO:0000313" key="12">
    <source>
        <dbReference type="Proteomes" id="UP000628710"/>
    </source>
</evidence>
<dbReference type="InterPro" id="IPR049142">
    <property type="entry name" value="MS_channel_1st"/>
</dbReference>
<dbReference type="InterPro" id="IPR049278">
    <property type="entry name" value="MS_channel_C"/>
</dbReference>
<gene>
    <name evidence="11" type="ORF">I8J31_13030</name>
</gene>
<comment type="subunit">
    <text evidence="7">Homoheptamer.</text>
</comment>
<dbReference type="SUPFAM" id="SSF82689">
    <property type="entry name" value="Mechanosensitive channel protein MscS (YggB), C-terminal domain"/>
    <property type="match status" value="1"/>
</dbReference>
<dbReference type="InterPro" id="IPR023408">
    <property type="entry name" value="MscS_beta-dom_sf"/>
</dbReference>
<dbReference type="InterPro" id="IPR010920">
    <property type="entry name" value="LSM_dom_sf"/>
</dbReference>
<dbReference type="SUPFAM" id="SSF50182">
    <property type="entry name" value="Sm-like ribonucleoproteins"/>
    <property type="match status" value="1"/>
</dbReference>
<reference evidence="11" key="1">
    <citation type="submission" date="2020-12" db="EMBL/GenBank/DDBJ databases">
        <title>Marinomonas arctica sp. nov., a psychrotolerant bacterium isolated from the Arctic.</title>
        <authorList>
            <person name="Zhang Y."/>
        </authorList>
    </citation>
    <scope>NUCLEOTIDE SEQUENCE</scope>
    <source>
        <strain evidence="11">C1424</strain>
    </source>
</reference>
<keyword evidence="7" id="KW-0407">Ion channel</keyword>
<keyword evidence="7" id="KW-0813">Transport</keyword>
<dbReference type="Pfam" id="PF21082">
    <property type="entry name" value="MS_channel_3rd"/>
    <property type="match status" value="1"/>
</dbReference>
<evidence type="ECO:0000256" key="7">
    <source>
        <dbReference type="RuleBase" id="RU369025"/>
    </source>
</evidence>
<comment type="similarity">
    <text evidence="2 7">Belongs to the MscS (TC 1.A.23) family.</text>
</comment>
<feature type="domain" description="Mechanosensitive ion channel transmembrane helices 2/3" evidence="10">
    <location>
        <begin position="67"/>
        <end position="106"/>
    </location>
</feature>
<evidence type="ECO:0000256" key="3">
    <source>
        <dbReference type="ARBA" id="ARBA00022475"/>
    </source>
</evidence>
<proteinExistence type="inferred from homology"/>
<dbReference type="GO" id="GO:0008381">
    <property type="term" value="F:mechanosensitive monoatomic ion channel activity"/>
    <property type="evidence" value="ECO:0007669"/>
    <property type="project" value="InterPro"/>
</dbReference>
<dbReference type="EMBL" id="JAEMNX010000015">
    <property type="protein sequence ID" value="MBJ7538602.1"/>
    <property type="molecule type" value="Genomic_DNA"/>
</dbReference>
<feature type="domain" description="Mechanosensitive ion channel MscS C-terminal" evidence="9">
    <location>
        <begin position="180"/>
        <end position="262"/>
    </location>
</feature>
<dbReference type="PANTHER" id="PTHR30221:SF1">
    <property type="entry name" value="SMALL-CONDUCTANCE MECHANOSENSITIVE CHANNEL"/>
    <property type="match status" value="1"/>
</dbReference>
<accession>A0A934JX63</accession>
<organism evidence="11 12">
    <name type="scientific">Marinomonas transparens</name>
    <dbReference type="NCBI Taxonomy" id="2795388"/>
    <lineage>
        <taxon>Bacteria</taxon>
        <taxon>Pseudomonadati</taxon>
        <taxon>Pseudomonadota</taxon>
        <taxon>Gammaproteobacteria</taxon>
        <taxon>Oceanospirillales</taxon>
        <taxon>Oceanospirillaceae</taxon>
        <taxon>Marinomonas</taxon>
    </lineage>
</organism>
<sequence>MSELLANLDVNQYFPVALDWATNILLAIVILLIGLWIASSANKLVIGISKKHAQLDDTLFRFLGSVARYIILAFVIIAVLNRFGVQTASIVALLGAAGLAVGLALQGAMSNLAAGVMLLIFRPYKVGDFIDAAGRFGNVTEIDMFTTILQTFDNQQIIIPNSQIWGQQIINHSHYPVRGVDMRFGIAYAENIDKARAVIDDVLANHPHILKTPMPFVEVEKLNDSSVDFIVRPFCNGENYFNVLYSVPELIKKALDENGIEIPFPHRKVFVVNETPKADEAAK</sequence>
<evidence type="ECO:0000259" key="8">
    <source>
        <dbReference type="Pfam" id="PF00924"/>
    </source>
</evidence>
<evidence type="ECO:0000313" key="11">
    <source>
        <dbReference type="EMBL" id="MBJ7538602.1"/>
    </source>
</evidence>
<comment type="function">
    <text evidence="7">Mechanosensitive channel that participates in the regulation of osmotic pressure changes within the cell, opening in response to stretch forces in the membrane lipid bilayer, without the need for other proteins. Contributes to normal resistance to hypoosmotic shock. Forms an ion channel of 1.0 nanosiemens conductance with a slight preference for anions.</text>
</comment>
<dbReference type="Gene3D" id="3.30.70.100">
    <property type="match status" value="1"/>
</dbReference>
<protein>
    <recommendedName>
        <fullName evidence="7">Small-conductance mechanosensitive channel</fullName>
    </recommendedName>
</protein>
<feature type="transmembrane region" description="Helical" evidence="7">
    <location>
        <begin position="59"/>
        <end position="80"/>
    </location>
</feature>
<name>A0A934JX63_9GAMM</name>
<comment type="subcellular location">
    <subcellularLocation>
        <location evidence="7">Cell inner membrane</location>
        <topology evidence="7">Multi-pass membrane protein</topology>
    </subcellularLocation>
    <subcellularLocation>
        <location evidence="1">Cell membrane</location>
        <topology evidence="1">Multi-pass membrane protein</topology>
    </subcellularLocation>
</comment>
<keyword evidence="3" id="KW-1003">Cell membrane</keyword>
<dbReference type="Pfam" id="PF21088">
    <property type="entry name" value="MS_channel_1st"/>
    <property type="match status" value="1"/>
</dbReference>
<evidence type="ECO:0000256" key="4">
    <source>
        <dbReference type="ARBA" id="ARBA00022692"/>
    </source>
</evidence>
<dbReference type="InterPro" id="IPR045275">
    <property type="entry name" value="MscS_archaea/bacteria_type"/>
</dbReference>